<dbReference type="PROSITE" id="PS51318">
    <property type="entry name" value="TAT"/>
    <property type="match status" value="1"/>
</dbReference>
<dbReference type="PANTHER" id="PTHR30290:SF10">
    <property type="entry name" value="PERIPLASMIC OLIGOPEPTIDE-BINDING PROTEIN-RELATED"/>
    <property type="match status" value="1"/>
</dbReference>
<sequence length="606" mass="67630">MDPQARRRWLQGLALGASSAALAGPAAAAPRPGRKRLRLAHPAPETGFDPAQVNSDYYSITLIAQMLEPPLGYDYLALPARLVPRTAEALPEVSADHRVFTLRIRPGIFYSDDPAFGGRSRELVAADYVYAIKRFFDPQHKSGDLYQFEALKLPGLAALRERAIRDRTPFDYDTEVEGLRALDRYTLRFTLGAPDPRFPYLLATPFCAPIAREVVARYGAAQMGAHPVGTGPFRLKRWVRGARIEFERSPSFRGEVYQGQPADQPLQQALAADLAGQRLPRVDEVVVEVVEEDQPRWLGFLNGRYALLQVPFGLVNHVAPNGTLAPYLARRGVRLQRQSMPDMGMSYFTMTHPVVGGYTPEKVALRRAVSLGFDQTAYIEHVLGGQAIPGQSLIAPFTSGYDPAYKSGMSDHDPARAKALLDAYGYVDRDGDGWREQPDGTPLVLEKASQSTQRDRLANEVWKRSMDRIGVRITLRTSTWSELLKLTRSGTLMMWGFAWSAASPDGGFFLDTAYGPNAGESNDSRFALPAYDRLVERQKRLPDGPEREALMREAKNLLAAYMPYKVHGHRVLTDVLQPGTRGYWRHPFMRDTWRFVDVPADDEPAA</sequence>
<feature type="chain" id="PRO_5045334144" evidence="5">
    <location>
        <begin position="24"/>
        <end position="606"/>
    </location>
</feature>
<dbReference type="Gene3D" id="3.10.105.10">
    <property type="entry name" value="Dipeptide-binding Protein, Domain 3"/>
    <property type="match status" value="1"/>
</dbReference>
<dbReference type="InterPro" id="IPR006311">
    <property type="entry name" value="TAT_signal"/>
</dbReference>
<name>A0ABU9CJ90_9BURK</name>
<dbReference type="InterPro" id="IPR030678">
    <property type="entry name" value="Peptide/Ni-bd"/>
</dbReference>
<comment type="subcellular location">
    <subcellularLocation>
        <location evidence="1">Cell envelope</location>
    </subcellularLocation>
</comment>
<dbReference type="RefSeq" id="WP_341411528.1">
    <property type="nucleotide sequence ID" value="NZ_JBBUTH010000008.1"/>
</dbReference>
<dbReference type="Pfam" id="PF00496">
    <property type="entry name" value="SBP_bac_5"/>
    <property type="match status" value="1"/>
</dbReference>
<evidence type="ECO:0000256" key="4">
    <source>
        <dbReference type="ARBA" id="ARBA00022729"/>
    </source>
</evidence>
<evidence type="ECO:0000256" key="5">
    <source>
        <dbReference type="SAM" id="SignalP"/>
    </source>
</evidence>
<dbReference type="PANTHER" id="PTHR30290">
    <property type="entry name" value="PERIPLASMIC BINDING COMPONENT OF ABC TRANSPORTER"/>
    <property type="match status" value="1"/>
</dbReference>
<comment type="similarity">
    <text evidence="2">Belongs to the bacterial solute-binding protein 5 family.</text>
</comment>
<evidence type="ECO:0000313" key="8">
    <source>
        <dbReference type="Proteomes" id="UP001365405"/>
    </source>
</evidence>
<dbReference type="Gene3D" id="3.40.190.10">
    <property type="entry name" value="Periplasmic binding protein-like II"/>
    <property type="match status" value="1"/>
</dbReference>
<evidence type="ECO:0000256" key="3">
    <source>
        <dbReference type="ARBA" id="ARBA00022448"/>
    </source>
</evidence>
<protein>
    <submittedName>
        <fullName evidence="7">ABC transporter substrate-binding protein</fullName>
    </submittedName>
</protein>
<dbReference type="InterPro" id="IPR000914">
    <property type="entry name" value="SBP_5_dom"/>
</dbReference>
<evidence type="ECO:0000256" key="1">
    <source>
        <dbReference type="ARBA" id="ARBA00004196"/>
    </source>
</evidence>
<keyword evidence="3" id="KW-0813">Transport</keyword>
<proteinExistence type="inferred from homology"/>
<evidence type="ECO:0000259" key="6">
    <source>
        <dbReference type="Pfam" id="PF00496"/>
    </source>
</evidence>
<dbReference type="EMBL" id="JBBUTH010000008">
    <property type="protein sequence ID" value="MEK8051831.1"/>
    <property type="molecule type" value="Genomic_DNA"/>
</dbReference>
<reference evidence="7 8" key="1">
    <citation type="submission" date="2024-04" db="EMBL/GenBank/DDBJ databases">
        <title>Novel species of the genus Ideonella isolated from streams.</title>
        <authorList>
            <person name="Lu H."/>
        </authorList>
    </citation>
    <scope>NUCLEOTIDE SEQUENCE [LARGE SCALE GENOMIC DNA]</scope>
    <source>
        <strain evidence="7 8">DXS22W</strain>
    </source>
</reference>
<feature type="signal peptide" evidence="5">
    <location>
        <begin position="1"/>
        <end position="23"/>
    </location>
</feature>
<dbReference type="SUPFAM" id="SSF53850">
    <property type="entry name" value="Periplasmic binding protein-like II"/>
    <property type="match status" value="1"/>
</dbReference>
<organism evidence="7 8">
    <name type="scientific">Pseudaquabacterium inlustre</name>
    <dbReference type="NCBI Taxonomy" id="2984192"/>
    <lineage>
        <taxon>Bacteria</taxon>
        <taxon>Pseudomonadati</taxon>
        <taxon>Pseudomonadota</taxon>
        <taxon>Betaproteobacteria</taxon>
        <taxon>Burkholderiales</taxon>
        <taxon>Sphaerotilaceae</taxon>
        <taxon>Pseudaquabacterium</taxon>
    </lineage>
</organism>
<feature type="domain" description="Solute-binding protein family 5" evidence="6">
    <location>
        <begin position="82"/>
        <end position="518"/>
    </location>
</feature>
<gene>
    <name evidence="7" type="ORF">AACH10_16385</name>
</gene>
<dbReference type="Proteomes" id="UP001365405">
    <property type="component" value="Unassembled WGS sequence"/>
</dbReference>
<keyword evidence="4 5" id="KW-0732">Signal</keyword>
<dbReference type="InterPro" id="IPR039424">
    <property type="entry name" value="SBP_5"/>
</dbReference>
<comment type="caution">
    <text evidence="7">The sequence shown here is derived from an EMBL/GenBank/DDBJ whole genome shotgun (WGS) entry which is preliminary data.</text>
</comment>
<dbReference type="PIRSF" id="PIRSF002741">
    <property type="entry name" value="MppA"/>
    <property type="match status" value="1"/>
</dbReference>
<keyword evidence="8" id="KW-1185">Reference proteome</keyword>
<evidence type="ECO:0000313" key="7">
    <source>
        <dbReference type="EMBL" id="MEK8051831.1"/>
    </source>
</evidence>
<accession>A0ABU9CJ90</accession>
<evidence type="ECO:0000256" key="2">
    <source>
        <dbReference type="ARBA" id="ARBA00005695"/>
    </source>
</evidence>